<sequence length="117" mass="12204">MVIALPAKMMLGACSSTTSSWVSGAVEAFAFGIRSAKNPPRRNITAPKRSDQGAPNTAMTPAPRTPPTVLATTPINARREFASTNASSDLTTAGTSEAFATVWPFASTNAKNANGYR</sequence>
<feature type="region of interest" description="Disordered" evidence="1">
    <location>
        <begin position="37"/>
        <end position="70"/>
    </location>
</feature>
<gene>
    <name evidence="2" type="ORF">UFOPK3974_01018</name>
</gene>
<name>A0A6J7NK72_9ZZZZ</name>
<evidence type="ECO:0000256" key="1">
    <source>
        <dbReference type="SAM" id="MobiDB-lite"/>
    </source>
</evidence>
<evidence type="ECO:0000313" key="2">
    <source>
        <dbReference type="EMBL" id="CAB4992705.1"/>
    </source>
</evidence>
<protein>
    <submittedName>
        <fullName evidence="2">Unannotated protein</fullName>
    </submittedName>
</protein>
<proteinExistence type="predicted"/>
<dbReference type="EMBL" id="CAFBOR010000141">
    <property type="protein sequence ID" value="CAB4992705.1"/>
    <property type="molecule type" value="Genomic_DNA"/>
</dbReference>
<accession>A0A6J7NK72</accession>
<organism evidence="2">
    <name type="scientific">freshwater metagenome</name>
    <dbReference type="NCBI Taxonomy" id="449393"/>
    <lineage>
        <taxon>unclassified sequences</taxon>
        <taxon>metagenomes</taxon>
        <taxon>ecological metagenomes</taxon>
    </lineage>
</organism>
<reference evidence="2" key="1">
    <citation type="submission" date="2020-05" db="EMBL/GenBank/DDBJ databases">
        <authorList>
            <person name="Chiriac C."/>
            <person name="Salcher M."/>
            <person name="Ghai R."/>
            <person name="Kavagutti S V."/>
        </authorList>
    </citation>
    <scope>NUCLEOTIDE SEQUENCE</scope>
</reference>
<dbReference type="AlphaFoldDB" id="A0A6J7NK72"/>